<evidence type="ECO:0000313" key="3">
    <source>
        <dbReference type="EMBL" id="QJA84277.1"/>
    </source>
</evidence>
<dbReference type="EMBL" id="MT145120">
    <property type="protein sequence ID" value="QJI03795.1"/>
    <property type="molecule type" value="Genomic_DNA"/>
</dbReference>
<reference evidence="1" key="1">
    <citation type="submission" date="2020-03" db="EMBL/GenBank/DDBJ databases">
        <title>The deep terrestrial virosphere.</title>
        <authorList>
            <person name="Holmfeldt K."/>
            <person name="Nilsson E."/>
            <person name="Simone D."/>
            <person name="Lopez-Fernandez M."/>
            <person name="Wu X."/>
            <person name="de Brujin I."/>
            <person name="Lundin D."/>
            <person name="Andersson A."/>
            <person name="Bertilsson S."/>
            <person name="Dopson M."/>
        </authorList>
    </citation>
    <scope>NUCLEOTIDE SEQUENCE</scope>
    <source>
        <strain evidence="3">MM415A00210</strain>
        <strain evidence="2">MM415B00644</strain>
        <strain evidence="1">TM448A02554</strain>
        <strain evidence="4">TM448B05000</strain>
    </source>
</reference>
<dbReference type="EMBL" id="MT142527">
    <property type="protein sequence ID" value="QJA84277.1"/>
    <property type="molecule type" value="Genomic_DNA"/>
</dbReference>
<dbReference type="AlphaFoldDB" id="A0A6H1ZWC7"/>
<evidence type="ECO:0000313" key="4">
    <source>
        <dbReference type="EMBL" id="QJI03795.1"/>
    </source>
</evidence>
<protein>
    <submittedName>
        <fullName evidence="1">Uncharacterized protein</fullName>
    </submittedName>
</protein>
<evidence type="ECO:0000313" key="1">
    <source>
        <dbReference type="EMBL" id="QJA52236.1"/>
    </source>
</evidence>
<evidence type="ECO:0000313" key="2">
    <source>
        <dbReference type="EMBL" id="QJA63189.1"/>
    </source>
</evidence>
<gene>
    <name evidence="3" type="ORF">MM415A00210_0002</name>
    <name evidence="2" type="ORF">MM415B00644_0014</name>
    <name evidence="1" type="ORF">TM448A02554_0005</name>
    <name evidence="4" type="ORF">TM448B05000_0004</name>
</gene>
<accession>A0A6H1ZWC7</accession>
<dbReference type="EMBL" id="MT144324">
    <property type="protein sequence ID" value="QJA52236.1"/>
    <property type="molecule type" value="Genomic_DNA"/>
</dbReference>
<sequence>MTNKPEITEMIEILRDLFYIEQGKELRPDNTYILLHRDNIADALSKAIQFIEQAQGIKVHWEACIKKDTEWEMGKEYIVLKNSFYEKLLIKQAENKALKEQLDKVKGNPKTEKEG</sequence>
<organism evidence="1">
    <name type="scientific">viral metagenome</name>
    <dbReference type="NCBI Taxonomy" id="1070528"/>
    <lineage>
        <taxon>unclassified sequences</taxon>
        <taxon>metagenomes</taxon>
        <taxon>organismal metagenomes</taxon>
    </lineage>
</organism>
<dbReference type="EMBL" id="MT141492">
    <property type="protein sequence ID" value="QJA63189.1"/>
    <property type="molecule type" value="Genomic_DNA"/>
</dbReference>
<name>A0A6H1ZWC7_9ZZZZ</name>
<proteinExistence type="predicted"/>